<feature type="compositionally biased region" description="Polar residues" evidence="2">
    <location>
        <begin position="692"/>
        <end position="704"/>
    </location>
</feature>
<dbReference type="PANTHER" id="PTHR16027:SF6">
    <property type="entry name" value="DILUTE DOMAIN-CONTAINING PROTEIN"/>
    <property type="match status" value="1"/>
</dbReference>
<feature type="compositionally biased region" description="Low complexity" evidence="2">
    <location>
        <begin position="722"/>
        <end position="731"/>
    </location>
</feature>
<evidence type="ECO:0000256" key="1">
    <source>
        <dbReference type="PROSITE-ProRule" id="PRU00023"/>
    </source>
</evidence>
<dbReference type="Gene3D" id="1.25.40.20">
    <property type="entry name" value="Ankyrin repeat-containing domain"/>
    <property type="match status" value="1"/>
</dbReference>
<feature type="compositionally biased region" description="Basic and acidic residues" evidence="2">
    <location>
        <begin position="1"/>
        <end position="10"/>
    </location>
</feature>
<keyword evidence="1" id="KW-0040">ANK repeat</keyword>
<name>A0A6V8HF16_TALPI</name>
<sequence length="1123" mass="126040">MDIGDPHAGADFESENEDYSPNGTPKKPRALPADLPTSLDDRRRAPEYAGETEMYDGWQGQSQYLTTPITAKPLSFSLALDDHSHDEEHELRARYAQSFYDRDDDDTTARLEDSDARLLEMLAAQAAHREMDSLGTDDDDIALDDKLSDEEKKSILQKSLNMAASNGDVDRVRKLVNGHAHQYVDVNKPDEEGTVPLIYASCFGHQEVVSALLDAGAFVDKQDRNQWSALMWAMTNRHKTIAKVLLDHGASPDIKSSSGGTALDFLQPGTDISQYLHDNGYNIGPVGIEDDFYDSGFSHGRFEEEMAQNEMKRRMMMEESALNLEVDLSSLGLDEKIEEPDEFEDDQQEFVWDKCLNDQMFVFQDNELEKILNIIITNMTPQRSPSQKPVPANLLFLSARYAHYHASPELLAQLLMSATDKINDVVERHQWDMTILAFWISNATLLLHYLKKDPDQAMLDHETIPGLSDVTFQNEWKLFKSKPKPKVEPPEKRFRPPSPKRRAQVSPRNITSLLSSTLFVLDLYDVHSIITSQIISQLLYWLGAELFNRIMLTKKYLARTKAMQIRMNISALEEWARNNNRKPEHYENGSTTTTGDTTVDSARKHLAPVIQLLQWLQCFSSLGDDHEALITTLLQLQQLTPNQLLQAVRSYRAEVGEKGLTKNATKFLVSLQHDPDLLYREHVKLQKLAIAATTQPSPSTENGNKPTSLPPPSPTKTDHLDTPQTPTTATATDHDHDDQTNGPSTPRSSVFLNSPIMSSPSYHFSPSAPDSYLLDPSMTLPFILPTSTDMLICYGAGFGGTNKERARNAKNCPSQTRNALAESHGSYRSVDESGFHLVPFALWSHGVARHVNMPVKAVPVGKRAEVAVDAIRQLYVFVQEKYEPPLDHEIAQMTLAVPWLTTEEEQKQAQERMKESRRVAVEQYLYYVMNGRIGFRPYSDVAWTAGETASPRKNATEPAVTIHDRVVSEWATQAQAVVERSFESVPAEMHKDSVGWLYYYLGEHPVAEAVTNLNPVAEDEELSEWVQFVVGPYAHDVAAVAMIVPAEYSNQSAERHPVAHLDFPHQFPRILKAPSEGEHQLEKHRGAYFAQSVVVPASTFLVEYAPLPAAFDLPPLSCAAIVA</sequence>
<feature type="repeat" description="ANK" evidence="1">
    <location>
        <begin position="192"/>
        <end position="224"/>
    </location>
</feature>
<dbReference type="AlphaFoldDB" id="A0A6V8HF16"/>
<dbReference type="SUPFAM" id="SSF48403">
    <property type="entry name" value="Ankyrin repeat"/>
    <property type="match status" value="1"/>
</dbReference>
<proteinExistence type="predicted"/>
<evidence type="ECO:0000256" key="2">
    <source>
        <dbReference type="SAM" id="MobiDB-lite"/>
    </source>
</evidence>
<comment type="caution">
    <text evidence="4">The sequence shown here is derived from an EMBL/GenBank/DDBJ whole genome shotgun (WGS) entry which is preliminary data.</text>
</comment>
<dbReference type="PANTHER" id="PTHR16027">
    <property type="entry name" value="DILUTE DOMAIN-CONTAINING PROTEIN YPR089W"/>
    <property type="match status" value="1"/>
</dbReference>
<dbReference type="GO" id="GO:0051020">
    <property type="term" value="F:GTPase binding"/>
    <property type="evidence" value="ECO:0007669"/>
    <property type="project" value="TreeGrafter"/>
</dbReference>
<dbReference type="InterPro" id="IPR002110">
    <property type="entry name" value="Ankyrin_rpt"/>
</dbReference>
<dbReference type="PROSITE" id="PS50088">
    <property type="entry name" value="ANK_REPEAT"/>
    <property type="match status" value="2"/>
</dbReference>
<feature type="compositionally biased region" description="Basic and acidic residues" evidence="2">
    <location>
        <begin position="485"/>
        <end position="494"/>
    </location>
</feature>
<dbReference type="Pfam" id="PF12796">
    <property type="entry name" value="Ank_2"/>
    <property type="match status" value="1"/>
</dbReference>
<gene>
    <name evidence="4" type="ORF">TCE0_034f12163</name>
</gene>
<dbReference type="InterPro" id="IPR002710">
    <property type="entry name" value="Dilute_dom"/>
</dbReference>
<dbReference type="Pfam" id="PF01843">
    <property type="entry name" value="DIL"/>
    <property type="match status" value="1"/>
</dbReference>
<dbReference type="EMBL" id="DF933830">
    <property type="protein sequence ID" value="GAM40090.1"/>
    <property type="molecule type" value="Genomic_DNA"/>
</dbReference>
<dbReference type="InterPro" id="IPR036770">
    <property type="entry name" value="Ankyrin_rpt-contain_sf"/>
</dbReference>
<feature type="region of interest" description="Disordered" evidence="2">
    <location>
        <begin position="691"/>
        <end position="752"/>
    </location>
</feature>
<dbReference type="InterPro" id="IPR052072">
    <property type="entry name" value="Vascular_dev_regulator"/>
</dbReference>
<reference evidence="5" key="1">
    <citation type="journal article" date="2015" name="Genome Announc.">
        <title>Draft genome sequence of Talaromyces cellulolyticus strain Y-94, a source of lignocellulosic biomass-degrading enzymes.</title>
        <authorList>
            <person name="Fujii T."/>
            <person name="Koike H."/>
            <person name="Sawayama S."/>
            <person name="Yano S."/>
            <person name="Inoue H."/>
        </authorList>
    </citation>
    <scope>NUCLEOTIDE SEQUENCE [LARGE SCALE GENOMIC DNA]</scope>
    <source>
        <strain evidence="5">Y-94</strain>
    </source>
</reference>
<accession>A0A6V8HF16</accession>
<feature type="compositionally biased region" description="Polar residues" evidence="2">
    <location>
        <begin position="741"/>
        <end position="752"/>
    </location>
</feature>
<feature type="repeat" description="ANK" evidence="1">
    <location>
        <begin position="225"/>
        <end position="257"/>
    </location>
</feature>
<organism evidence="4 5">
    <name type="scientific">Talaromyces pinophilus</name>
    <name type="common">Penicillium pinophilum</name>
    <dbReference type="NCBI Taxonomy" id="128442"/>
    <lineage>
        <taxon>Eukaryota</taxon>
        <taxon>Fungi</taxon>
        <taxon>Dikarya</taxon>
        <taxon>Ascomycota</taxon>
        <taxon>Pezizomycotina</taxon>
        <taxon>Eurotiomycetes</taxon>
        <taxon>Eurotiomycetidae</taxon>
        <taxon>Eurotiales</taxon>
        <taxon>Trichocomaceae</taxon>
        <taxon>Talaromyces</taxon>
        <taxon>Talaromyces sect. Talaromyces</taxon>
    </lineage>
</organism>
<evidence type="ECO:0000313" key="5">
    <source>
        <dbReference type="Proteomes" id="UP000053095"/>
    </source>
</evidence>
<dbReference type="SMART" id="SM00248">
    <property type="entry name" value="ANK"/>
    <property type="match status" value="3"/>
</dbReference>
<protein>
    <recommendedName>
        <fullName evidence="3">Dilute domain-containing protein</fullName>
    </recommendedName>
</protein>
<evidence type="ECO:0000313" key="4">
    <source>
        <dbReference type="EMBL" id="GAM40090.1"/>
    </source>
</evidence>
<dbReference type="SMART" id="SM01132">
    <property type="entry name" value="DIL"/>
    <property type="match status" value="1"/>
</dbReference>
<dbReference type="CDD" id="cd15473">
    <property type="entry name" value="Myo5p-like_CBD_DIL_ANK"/>
    <property type="match status" value="1"/>
</dbReference>
<feature type="domain" description="Dilute" evidence="3">
    <location>
        <begin position="416"/>
        <end position="674"/>
    </location>
</feature>
<keyword evidence="5" id="KW-1185">Reference proteome</keyword>
<dbReference type="InterPro" id="IPR037986">
    <property type="entry name" value="Myo5p-like_CBD_DIL"/>
</dbReference>
<dbReference type="PROSITE" id="PS51126">
    <property type="entry name" value="DILUTE"/>
    <property type="match status" value="1"/>
</dbReference>
<feature type="region of interest" description="Disordered" evidence="2">
    <location>
        <begin position="1"/>
        <end position="55"/>
    </location>
</feature>
<evidence type="ECO:0000259" key="3">
    <source>
        <dbReference type="PROSITE" id="PS51126"/>
    </source>
</evidence>
<feature type="region of interest" description="Disordered" evidence="2">
    <location>
        <begin position="482"/>
        <end position="506"/>
    </location>
</feature>
<dbReference type="PROSITE" id="PS50297">
    <property type="entry name" value="ANK_REP_REGION"/>
    <property type="match status" value="1"/>
</dbReference>
<dbReference type="Proteomes" id="UP000053095">
    <property type="component" value="Unassembled WGS sequence"/>
</dbReference>